<protein>
    <recommendedName>
        <fullName evidence="4">Methionyl-tRNA formyltransferase, mitochondrial</fullName>
        <ecNumber evidence="3">2.1.2.9</ecNumber>
    </recommendedName>
</protein>
<dbReference type="PANTHER" id="PTHR11138:SF5">
    <property type="entry name" value="METHIONYL-TRNA FORMYLTRANSFERASE, MITOCHONDRIAL"/>
    <property type="match status" value="1"/>
</dbReference>
<dbReference type="GO" id="GO:0005739">
    <property type="term" value="C:mitochondrion"/>
    <property type="evidence" value="ECO:0000318"/>
    <property type="project" value="GO_Central"/>
</dbReference>
<dbReference type="Pfam" id="PF00551">
    <property type="entry name" value="Formyl_trans_N"/>
    <property type="match status" value="1"/>
</dbReference>
<dbReference type="InterPro" id="IPR041711">
    <property type="entry name" value="Met-tRNA-FMT_N"/>
</dbReference>
<dbReference type="GO" id="GO:0071951">
    <property type="term" value="P:conversion of methionyl-tRNA to N-formyl-methionyl-tRNA"/>
    <property type="evidence" value="ECO:0000318"/>
    <property type="project" value="GO_Central"/>
</dbReference>
<dbReference type="EMBL" id="GL882896">
    <property type="protein sequence ID" value="EGF76576.1"/>
    <property type="molecule type" value="Genomic_DNA"/>
</dbReference>
<evidence type="ECO:0000256" key="3">
    <source>
        <dbReference type="ARBA" id="ARBA00012261"/>
    </source>
</evidence>
<dbReference type="HOGENOM" id="CLU_033347_0_0_1"/>
<dbReference type="InParanoid" id="F4PE13"/>
<feature type="domain" description="Formyl transferase N-terminal" evidence="11">
    <location>
        <begin position="57"/>
        <end position="238"/>
    </location>
</feature>
<comment type="catalytic activity">
    <reaction evidence="9">
        <text>L-methionyl-tRNA(fMet) + (6R)-10-formyltetrahydrofolate = N-formyl-L-methionyl-tRNA(fMet) + (6S)-5,6,7,8-tetrahydrofolate + H(+)</text>
        <dbReference type="Rhea" id="RHEA:24380"/>
        <dbReference type="Rhea" id="RHEA-COMP:9952"/>
        <dbReference type="Rhea" id="RHEA-COMP:9953"/>
        <dbReference type="ChEBI" id="CHEBI:15378"/>
        <dbReference type="ChEBI" id="CHEBI:57453"/>
        <dbReference type="ChEBI" id="CHEBI:78530"/>
        <dbReference type="ChEBI" id="CHEBI:78844"/>
        <dbReference type="ChEBI" id="CHEBI:195366"/>
        <dbReference type="EC" id="2.1.2.9"/>
    </reaction>
    <physiologicalReaction direction="left-to-right" evidence="9">
        <dbReference type="Rhea" id="RHEA:24381"/>
    </physiologicalReaction>
</comment>
<keyword evidence="7" id="KW-0809">Transit peptide</keyword>
<keyword evidence="5" id="KW-0808">Transferase</keyword>
<dbReference type="SUPFAM" id="SSF53328">
    <property type="entry name" value="Formyltransferase"/>
    <property type="match status" value="1"/>
</dbReference>
<dbReference type="OMA" id="GASPIHE"/>
<dbReference type="NCBIfam" id="TIGR00460">
    <property type="entry name" value="fmt"/>
    <property type="match status" value="1"/>
</dbReference>
<dbReference type="RefSeq" id="XP_006682860.1">
    <property type="nucleotide sequence ID" value="XM_006682797.1"/>
</dbReference>
<evidence type="ECO:0000313" key="13">
    <source>
        <dbReference type="EMBL" id="EGF76576.1"/>
    </source>
</evidence>
<evidence type="ECO:0000256" key="8">
    <source>
        <dbReference type="ARBA" id="ARBA00023128"/>
    </source>
</evidence>
<dbReference type="InterPro" id="IPR005794">
    <property type="entry name" value="Fmt"/>
</dbReference>
<dbReference type="CDD" id="cd08646">
    <property type="entry name" value="FMT_core_Met-tRNA-FMT_N"/>
    <property type="match status" value="1"/>
</dbReference>
<evidence type="ECO:0000256" key="6">
    <source>
        <dbReference type="ARBA" id="ARBA00022917"/>
    </source>
</evidence>
<evidence type="ECO:0000259" key="12">
    <source>
        <dbReference type="Pfam" id="PF02911"/>
    </source>
</evidence>
<dbReference type="InterPro" id="IPR036477">
    <property type="entry name" value="Formyl_transf_N_sf"/>
</dbReference>
<gene>
    <name evidence="13" type="ORF">BATDEDRAFT_36247</name>
</gene>
<dbReference type="SUPFAM" id="SSF50486">
    <property type="entry name" value="FMT C-terminal domain-like"/>
    <property type="match status" value="1"/>
</dbReference>
<dbReference type="InterPro" id="IPR005793">
    <property type="entry name" value="Formyl_trans_C"/>
</dbReference>
<evidence type="ECO:0000256" key="4">
    <source>
        <dbReference type="ARBA" id="ARBA00014185"/>
    </source>
</evidence>
<dbReference type="FunCoup" id="F4PE13">
    <property type="interactions" value="205"/>
</dbReference>
<keyword evidence="8" id="KW-0496">Mitochondrion</keyword>
<evidence type="ECO:0000259" key="11">
    <source>
        <dbReference type="Pfam" id="PF00551"/>
    </source>
</evidence>
<sequence>MPFSAADRLRCLCTLKHVLFYQDSRKLRHTISITNLLTTKSRLFSQSSTFSSRYNILYFGTDNFSVACFKSLLTKRESIIKNIQVVTPPDNLKAKIVTNQEVPLKRFCKQNGIQCVDAPPKSLAGWQLPELPSGEAYDIAVVVSFGYFLPRHIIHEFKIAAINVHPSLLPKYRGSSPIQYTILNGDNETGISVIELSPKRFDAGRILKQTHISIPTNLYFEDLHNMLAIHGGDALIDTIEHLDELQKHALTQDESLVTYAPRLEKSAAVINWNKQKAEQIYSLHRAISSRFPLTTMFRGEICKLIDIEAPLSPATQKEIGLPDYKSTLQGSLVYLKSRSTIYCCCVDGWIGIRCLQMPTKRKQHADAFNNGYFNYKNHNQFDSLE</sequence>
<dbReference type="GO" id="GO:0004479">
    <property type="term" value="F:methionyl-tRNA formyltransferase activity"/>
    <property type="evidence" value="ECO:0000318"/>
    <property type="project" value="GO_Central"/>
</dbReference>
<evidence type="ECO:0000256" key="2">
    <source>
        <dbReference type="ARBA" id="ARBA00010699"/>
    </source>
</evidence>
<dbReference type="PANTHER" id="PTHR11138">
    <property type="entry name" value="METHIONYL-TRNA FORMYLTRANSFERASE"/>
    <property type="match status" value="1"/>
</dbReference>
<dbReference type="Pfam" id="PF02911">
    <property type="entry name" value="Formyl_trans_C"/>
    <property type="match status" value="1"/>
</dbReference>
<dbReference type="Gene3D" id="3.40.50.12230">
    <property type="match status" value="1"/>
</dbReference>
<comment type="similarity">
    <text evidence="2">Belongs to the Fmt family.</text>
</comment>
<accession>F4PE13</accession>
<reference evidence="13 14" key="1">
    <citation type="submission" date="2009-12" db="EMBL/GenBank/DDBJ databases">
        <title>The draft genome of Batrachochytrium dendrobatidis.</title>
        <authorList>
            <consortium name="US DOE Joint Genome Institute (JGI-PGF)"/>
            <person name="Kuo A."/>
            <person name="Salamov A."/>
            <person name="Schmutz J."/>
            <person name="Lucas S."/>
            <person name="Pitluck S."/>
            <person name="Rosenblum E."/>
            <person name="Stajich J."/>
            <person name="Eisen M."/>
            <person name="Grigoriev I.V."/>
        </authorList>
    </citation>
    <scope>NUCLEOTIDE SEQUENCE [LARGE SCALE GENOMIC DNA]</scope>
    <source>
        <strain evidence="14">JAM81 / FGSC 10211</strain>
    </source>
</reference>
<dbReference type="STRING" id="684364.F4PE13"/>
<dbReference type="FunFam" id="3.40.50.12230:FF:000003">
    <property type="entry name" value="methionyl-tRNA formyltransferase, mitochondrial"/>
    <property type="match status" value="1"/>
</dbReference>
<dbReference type="InterPro" id="IPR002376">
    <property type="entry name" value="Formyl_transf_N"/>
</dbReference>
<evidence type="ECO:0000313" key="14">
    <source>
        <dbReference type="Proteomes" id="UP000007241"/>
    </source>
</evidence>
<proteinExistence type="inferred from homology"/>
<name>F4PE13_BATDJ</name>
<keyword evidence="14" id="KW-1185">Reference proteome</keyword>
<organism evidence="13 14">
    <name type="scientific">Batrachochytrium dendrobatidis (strain JAM81 / FGSC 10211)</name>
    <name type="common">Frog chytrid fungus</name>
    <dbReference type="NCBI Taxonomy" id="684364"/>
    <lineage>
        <taxon>Eukaryota</taxon>
        <taxon>Fungi</taxon>
        <taxon>Fungi incertae sedis</taxon>
        <taxon>Chytridiomycota</taxon>
        <taxon>Chytridiomycota incertae sedis</taxon>
        <taxon>Chytridiomycetes</taxon>
        <taxon>Rhizophydiales</taxon>
        <taxon>Rhizophydiales incertae sedis</taxon>
        <taxon>Batrachochytrium</taxon>
    </lineage>
</organism>
<evidence type="ECO:0000256" key="10">
    <source>
        <dbReference type="ARBA" id="ARBA00057846"/>
    </source>
</evidence>
<comment type="subcellular location">
    <subcellularLocation>
        <location evidence="1">Mitochondrion</location>
    </subcellularLocation>
</comment>
<evidence type="ECO:0000256" key="7">
    <source>
        <dbReference type="ARBA" id="ARBA00022946"/>
    </source>
</evidence>
<keyword evidence="6" id="KW-0648">Protein biosynthesis</keyword>
<dbReference type="Proteomes" id="UP000007241">
    <property type="component" value="Unassembled WGS sequence"/>
</dbReference>
<dbReference type="AlphaFoldDB" id="F4PE13"/>
<dbReference type="EC" id="2.1.2.9" evidence="3"/>
<feature type="domain" description="Formyl transferase C-terminal" evidence="12">
    <location>
        <begin position="263"/>
        <end position="372"/>
    </location>
</feature>
<dbReference type="OrthoDB" id="10268103at2759"/>
<dbReference type="InterPro" id="IPR011034">
    <property type="entry name" value="Formyl_transferase-like_C_sf"/>
</dbReference>
<comment type="function">
    <text evidence="10">Methionyl-tRNA formyltransferase that formylates methionyl-tRNA in mitochondria and is crucial for translation initiation.</text>
</comment>
<evidence type="ECO:0000256" key="1">
    <source>
        <dbReference type="ARBA" id="ARBA00004173"/>
    </source>
</evidence>
<evidence type="ECO:0000256" key="5">
    <source>
        <dbReference type="ARBA" id="ARBA00022679"/>
    </source>
</evidence>
<dbReference type="GeneID" id="18241024"/>
<evidence type="ECO:0000256" key="9">
    <source>
        <dbReference type="ARBA" id="ARBA00052555"/>
    </source>
</evidence>